<evidence type="ECO:0000259" key="2">
    <source>
        <dbReference type="SMART" id="SM00318"/>
    </source>
</evidence>
<dbReference type="Gene3D" id="2.40.50.90">
    <property type="match status" value="1"/>
</dbReference>
<dbReference type="EMBL" id="DMUP01000042">
    <property type="protein sequence ID" value="HAR55522.1"/>
    <property type="molecule type" value="Genomic_DNA"/>
</dbReference>
<evidence type="ECO:0000313" key="4">
    <source>
        <dbReference type="Proteomes" id="UP000262878"/>
    </source>
</evidence>
<dbReference type="Pfam" id="PF00565">
    <property type="entry name" value="SNase"/>
    <property type="match status" value="1"/>
</dbReference>
<dbReference type="SMART" id="SM00318">
    <property type="entry name" value="SNc"/>
    <property type="match status" value="1"/>
</dbReference>
<protein>
    <submittedName>
        <fullName evidence="3">Nuclease</fullName>
    </submittedName>
</protein>
<feature type="signal peptide" evidence="1">
    <location>
        <begin position="1"/>
        <end position="20"/>
    </location>
</feature>
<dbReference type="AlphaFoldDB" id="A0A348WLW0"/>
<proteinExistence type="predicted"/>
<dbReference type="SUPFAM" id="SSF50199">
    <property type="entry name" value="Staphylococcal nuclease"/>
    <property type="match status" value="1"/>
</dbReference>
<reference evidence="3 4" key="1">
    <citation type="journal article" date="2018" name="Nat. Biotechnol.">
        <title>A standardized bacterial taxonomy based on genome phylogeny substantially revises the tree of life.</title>
        <authorList>
            <person name="Parks D.H."/>
            <person name="Chuvochina M."/>
            <person name="Waite D.W."/>
            <person name="Rinke C."/>
            <person name="Skarshewski A."/>
            <person name="Chaumeil P.A."/>
            <person name="Hugenholtz P."/>
        </authorList>
    </citation>
    <scope>NUCLEOTIDE SEQUENCE [LARGE SCALE GENOMIC DNA]</scope>
    <source>
        <strain evidence="3">UBA9360</strain>
    </source>
</reference>
<organism evidence="3 4">
    <name type="scientific">Idiomarina baltica</name>
    <dbReference type="NCBI Taxonomy" id="190892"/>
    <lineage>
        <taxon>Bacteria</taxon>
        <taxon>Pseudomonadati</taxon>
        <taxon>Pseudomonadota</taxon>
        <taxon>Gammaproteobacteria</taxon>
        <taxon>Alteromonadales</taxon>
        <taxon>Idiomarinaceae</taxon>
        <taxon>Idiomarina</taxon>
    </lineage>
</organism>
<dbReference type="InterPro" id="IPR016071">
    <property type="entry name" value="Staphylococal_nuclease_OB-fold"/>
</dbReference>
<evidence type="ECO:0000256" key="1">
    <source>
        <dbReference type="SAM" id="SignalP"/>
    </source>
</evidence>
<sequence>MKHIFLWVFAAVLLQSPASAKDEDYGDLVVSQVTSIYDGDTFRADIQGLHPLIGSRIGIRVAGVDTPEMRGKCEKEKQLARAAKQFTVGMLRSAKRVELHNVKRGKYFRIVADVIIDGKSLTSSLINAGHGVPYEGGSKAKNWCA</sequence>
<dbReference type="Proteomes" id="UP000262878">
    <property type="component" value="Unassembled WGS sequence"/>
</dbReference>
<evidence type="ECO:0000313" key="3">
    <source>
        <dbReference type="EMBL" id="HAR55522.1"/>
    </source>
</evidence>
<gene>
    <name evidence="3" type="ORF">DCR58_01915</name>
</gene>
<feature type="domain" description="TNase-like" evidence="2">
    <location>
        <begin position="27"/>
        <end position="145"/>
    </location>
</feature>
<keyword evidence="1" id="KW-0732">Signal</keyword>
<dbReference type="InterPro" id="IPR035437">
    <property type="entry name" value="SNase_OB-fold_sf"/>
</dbReference>
<comment type="caution">
    <text evidence="3">The sequence shown here is derived from an EMBL/GenBank/DDBJ whole genome shotgun (WGS) entry which is preliminary data.</text>
</comment>
<feature type="chain" id="PRO_5016650271" evidence="1">
    <location>
        <begin position="21"/>
        <end position="145"/>
    </location>
</feature>
<accession>A0A348WLW0</accession>
<name>A0A348WLW0_9GAMM</name>